<evidence type="ECO:0000259" key="2">
    <source>
        <dbReference type="Pfam" id="PF14343"/>
    </source>
</evidence>
<dbReference type="AlphaFoldDB" id="M5S568"/>
<proteinExistence type="predicted"/>
<accession>M5S568</accession>
<feature type="chain" id="PRO_5004071286" evidence="1">
    <location>
        <begin position="18"/>
        <end position="163"/>
    </location>
</feature>
<dbReference type="PATRIC" id="fig|1263868.3.peg.3015"/>
<reference evidence="3 4" key="1">
    <citation type="journal article" date="2013" name="Mar. Genomics">
        <title>Expression of sulfatases in Rhodopirellula baltica and the diversity of sulfatases in the genus Rhodopirellula.</title>
        <authorList>
            <person name="Wegner C.E."/>
            <person name="Richter-Heitmann T."/>
            <person name="Klindworth A."/>
            <person name="Klockow C."/>
            <person name="Richter M."/>
            <person name="Achstetter T."/>
            <person name="Glockner F.O."/>
            <person name="Harder J."/>
        </authorList>
    </citation>
    <scope>NUCLEOTIDE SEQUENCE [LARGE SCALE GENOMIC DNA]</scope>
    <source>
        <strain evidence="3 4">SH398</strain>
    </source>
</reference>
<dbReference type="EMBL" id="ANOF01000087">
    <property type="protein sequence ID" value="EMI26665.1"/>
    <property type="molecule type" value="Genomic_DNA"/>
</dbReference>
<evidence type="ECO:0000313" key="3">
    <source>
        <dbReference type="EMBL" id="EMI26665.1"/>
    </source>
</evidence>
<gene>
    <name evidence="3" type="ORF">RESH_02782</name>
</gene>
<dbReference type="RefSeq" id="WP_008666973.1">
    <property type="nucleotide sequence ID" value="NZ_ANOF01000087.1"/>
</dbReference>
<evidence type="ECO:0000256" key="1">
    <source>
        <dbReference type="SAM" id="SignalP"/>
    </source>
</evidence>
<protein>
    <submittedName>
        <fullName evidence="3">Signal peptide protein</fullName>
    </submittedName>
</protein>
<feature type="signal peptide" evidence="1">
    <location>
        <begin position="1"/>
        <end position="17"/>
    </location>
</feature>
<dbReference type="Pfam" id="PF14343">
    <property type="entry name" value="PrcB_C"/>
    <property type="match status" value="1"/>
</dbReference>
<dbReference type="InterPro" id="IPR025748">
    <property type="entry name" value="PrcB_C_dom"/>
</dbReference>
<evidence type="ECO:0000313" key="4">
    <source>
        <dbReference type="Proteomes" id="UP000011996"/>
    </source>
</evidence>
<organism evidence="3 4">
    <name type="scientific">Rhodopirellula europaea SH398</name>
    <dbReference type="NCBI Taxonomy" id="1263868"/>
    <lineage>
        <taxon>Bacteria</taxon>
        <taxon>Pseudomonadati</taxon>
        <taxon>Planctomycetota</taxon>
        <taxon>Planctomycetia</taxon>
        <taxon>Pirellulales</taxon>
        <taxon>Pirellulaceae</taxon>
        <taxon>Rhodopirellula</taxon>
    </lineage>
</organism>
<sequence>MTNFIACPILAVLVCFATGCAPSKIDELPIVDGEHIPVRQTINVGRVMSPGVHLIQSVDDFVQLTGQPSESVSQAFQSVDFSRETVVVAALGERNTTGYSIRIVGIALQKDVLNVYLRESSPSGTGPVGMAITYPTHAIVLEKLSETLKVNVVDGGMHASLMR</sequence>
<comment type="caution">
    <text evidence="3">The sequence shown here is derived from an EMBL/GenBank/DDBJ whole genome shotgun (WGS) entry which is preliminary data.</text>
</comment>
<name>M5S568_9BACT</name>
<keyword evidence="1" id="KW-0732">Signal</keyword>
<feature type="domain" description="PrcB C-terminal" evidence="2">
    <location>
        <begin position="85"/>
        <end position="141"/>
    </location>
</feature>
<dbReference type="Proteomes" id="UP000011996">
    <property type="component" value="Unassembled WGS sequence"/>
</dbReference>
<dbReference type="STRING" id="1263868.RESH_02782"/>